<dbReference type="AlphaFoldDB" id="A0A0C9XUX1"/>
<feature type="signal peptide" evidence="2">
    <location>
        <begin position="1"/>
        <end position="28"/>
    </location>
</feature>
<evidence type="ECO:0000256" key="2">
    <source>
        <dbReference type="SAM" id="SignalP"/>
    </source>
</evidence>
<feature type="chain" id="PRO_5002217055" evidence="2">
    <location>
        <begin position="29"/>
        <end position="135"/>
    </location>
</feature>
<reference evidence="4" key="2">
    <citation type="submission" date="2015-01" db="EMBL/GenBank/DDBJ databases">
        <title>Evolutionary Origins and Diversification of the Mycorrhizal Mutualists.</title>
        <authorList>
            <consortium name="DOE Joint Genome Institute"/>
            <consortium name="Mycorrhizal Genomics Consortium"/>
            <person name="Kohler A."/>
            <person name="Kuo A."/>
            <person name="Nagy L.G."/>
            <person name="Floudas D."/>
            <person name="Copeland A."/>
            <person name="Barry K.W."/>
            <person name="Cichocki N."/>
            <person name="Veneault-Fourrey C."/>
            <person name="LaButti K."/>
            <person name="Lindquist E.A."/>
            <person name="Lipzen A."/>
            <person name="Lundell T."/>
            <person name="Morin E."/>
            <person name="Murat C."/>
            <person name="Riley R."/>
            <person name="Ohm R."/>
            <person name="Sun H."/>
            <person name="Tunlid A."/>
            <person name="Henrissat B."/>
            <person name="Grigoriev I.V."/>
            <person name="Hibbett D.S."/>
            <person name="Martin F."/>
        </authorList>
    </citation>
    <scope>NUCLEOTIDE SEQUENCE [LARGE SCALE GENOMIC DNA]</scope>
    <source>
        <strain evidence="4">LaAM-08-1</strain>
    </source>
</reference>
<sequence length="135" mass="14884">EACTSVFWRYSAFSVWACLSLLLCSVKGQKRQQVCIPTFQRYSTFSGLVGRYLRFEQPRQDTFTSGEEQYESADEGSSPPASQTPVTGSLTPVPTTSRHRITGLTSGKPLLSWDKHVCKLFPRLSQGITGCPGAT</sequence>
<keyword evidence="2" id="KW-0732">Signal</keyword>
<feature type="non-terminal residue" evidence="3">
    <location>
        <position position="1"/>
    </location>
</feature>
<proteinExistence type="predicted"/>
<feature type="region of interest" description="Disordered" evidence="1">
    <location>
        <begin position="60"/>
        <end position="101"/>
    </location>
</feature>
<evidence type="ECO:0000313" key="3">
    <source>
        <dbReference type="EMBL" id="KIK08816.1"/>
    </source>
</evidence>
<gene>
    <name evidence="3" type="ORF">K443DRAFT_84678</name>
</gene>
<name>A0A0C9XUX1_9AGAR</name>
<organism evidence="3 4">
    <name type="scientific">Laccaria amethystina LaAM-08-1</name>
    <dbReference type="NCBI Taxonomy" id="1095629"/>
    <lineage>
        <taxon>Eukaryota</taxon>
        <taxon>Fungi</taxon>
        <taxon>Dikarya</taxon>
        <taxon>Basidiomycota</taxon>
        <taxon>Agaricomycotina</taxon>
        <taxon>Agaricomycetes</taxon>
        <taxon>Agaricomycetidae</taxon>
        <taxon>Agaricales</taxon>
        <taxon>Agaricineae</taxon>
        <taxon>Hydnangiaceae</taxon>
        <taxon>Laccaria</taxon>
    </lineage>
</organism>
<evidence type="ECO:0000256" key="1">
    <source>
        <dbReference type="SAM" id="MobiDB-lite"/>
    </source>
</evidence>
<evidence type="ECO:0000313" key="4">
    <source>
        <dbReference type="Proteomes" id="UP000054477"/>
    </source>
</evidence>
<dbReference type="HOGENOM" id="CLU_1890718_0_0_1"/>
<dbReference type="EMBL" id="KN838541">
    <property type="protein sequence ID" value="KIK08816.1"/>
    <property type="molecule type" value="Genomic_DNA"/>
</dbReference>
<reference evidence="3 4" key="1">
    <citation type="submission" date="2014-04" db="EMBL/GenBank/DDBJ databases">
        <authorList>
            <consortium name="DOE Joint Genome Institute"/>
            <person name="Kuo A."/>
            <person name="Kohler A."/>
            <person name="Nagy L.G."/>
            <person name="Floudas D."/>
            <person name="Copeland A."/>
            <person name="Barry K.W."/>
            <person name="Cichocki N."/>
            <person name="Veneault-Fourrey C."/>
            <person name="LaButti K."/>
            <person name="Lindquist E.A."/>
            <person name="Lipzen A."/>
            <person name="Lundell T."/>
            <person name="Morin E."/>
            <person name="Murat C."/>
            <person name="Sun H."/>
            <person name="Tunlid A."/>
            <person name="Henrissat B."/>
            <person name="Grigoriev I.V."/>
            <person name="Hibbett D.S."/>
            <person name="Martin F."/>
            <person name="Nordberg H.P."/>
            <person name="Cantor M.N."/>
            <person name="Hua S.X."/>
        </authorList>
    </citation>
    <scope>NUCLEOTIDE SEQUENCE [LARGE SCALE GENOMIC DNA]</scope>
    <source>
        <strain evidence="3 4">LaAM-08-1</strain>
    </source>
</reference>
<accession>A0A0C9XUX1</accession>
<feature type="compositionally biased region" description="Polar residues" evidence="1">
    <location>
        <begin position="79"/>
        <end position="96"/>
    </location>
</feature>
<protein>
    <submittedName>
        <fullName evidence="3">Uncharacterized protein</fullName>
    </submittedName>
</protein>
<dbReference type="Proteomes" id="UP000054477">
    <property type="component" value="Unassembled WGS sequence"/>
</dbReference>
<keyword evidence="4" id="KW-1185">Reference proteome</keyword>